<gene>
    <name evidence="2" type="ORF">H6G83_24380</name>
</gene>
<dbReference type="RefSeq" id="WP_190476718.1">
    <property type="nucleotide sequence ID" value="NZ_JACJSG010000039.1"/>
</dbReference>
<organism evidence="2 3">
    <name type="scientific">Anabaena azotica FACHB-119</name>
    <dbReference type="NCBI Taxonomy" id="947527"/>
    <lineage>
        <taxon>Bacteria</taxon>
        <taxon>Bacillati</taxon>
        <taxon>Cyanobacteriota</taxon>
        <taxon>Cyanophyceae</taxon>
        <taxon>Nostocales</taxon>
        <taxon>Nostocaceae</taxon>
        <taxon>Anabaena</taxon>
        <taxon>Anabaena azotica</taxon>
    </lineage>
</organism>
<accession>A0ABR8DDA5</accession>
<feature type="transmembrane region" description="Helical" evidence="1">
    <location>
        <begin position="12"/>
        <end position="34"/>
    </location>
</feature>
<evidence type="ECO:0000256" key="1">
    <source>
        <dbReference type="SAM" id="Phobius"/>
    </source>
</evidence>
<protein>
    <recommendedName>
        <fullName evidence="4">SPOR domain-containing protein</fullName>
    </recommendedName>
</protein>
<evidence type="ECO:0008006" key="4">
    <source>
        <dbReference type="Google" id="ProtNLM"/>
    </source>
</evidence>
<evidence type="ECO:0000313" key="3">
    <source>
        <dbReference type="Proteomes" id="UP000661112"/>
    </source>
</evidence>
<keyword evidence="3" id="KW-1185">Reference proteome</keyword>
<keyword evidence="1" id="KW-0812">Transmembrane</keyword>
<reference evidence="2 3" key="1">
    <citation type="journal article" date="2020" name="ISME J.">
        <title>Comparative genomics reveals insights into cyanobacterial evolution and habitat adaptation.</title>
        <authorList>
            <person name="Chen M.Y."/>
            <person name="Teng W.K."/>
            <person name="Zhao L."/>
            <person name="Hu C.X."/>
            <person name="Zhou Y.K."/>
            <person name="Han B.P."/>
            <person name="Song L.R."/>
            <person name="Shu W.S."/>
        </authorList>
    </citation>
    <scope>NUCLEOTIDE SEQUENCE [LARGE SCALE GENOMIC DNA]</scope>
    <source>
        <strain evidence="2 3">FACHB-119</strain>
    </source>
</reference>
<proteinExistence type="predicted"/>
<evidence type="ECO:0000313" key="2">
    <source>
        <dbReference type="EMBL" id="MBD2503708.1"/>
    </source>
</evidence>
<comment type="caution">
    <text evidence="2">The sequence shown here is derived from an EMBL/GenBank/DDBJ whole genome shotgun (WGS) entry which is preliminary data.</text>
</comment>
<keyword evidence="1" id="KW-1133">Transmembrane helix</keyword>
<sequence length="241" mass="26983">MPNRITGKYIALPLTPLLIGSWLTLVASIIPAYAQIKNNEGVLLTQAVFETLPPPPNSQSQGIEFNQEQQNYQPYQPGQSFQRYFVYVENSSYQTLQTVKRIEPSAYIRRYNGRSVIQAGVFSRQANAQQRVRELEYSGIYGARIGGSGDGDGIPNSPGEGYYGSDRSRYYVTIPAKAEEVPVIANRIRSAVGRYGFVAERSRPLGPHVAVGPFAQRTQAEQWNNYLRNMGFGNARVYYGR</sequence>
<dbReference type="EMBL" id="JACJSG010000039">
    <property type="protein sequence ID" value="MBD2503708.1"/>
    <property type="molecule type" value="Genomic_DNA"/>
</dbReference>
<dbReference type="Proteomes" id="UP000661112">
    <property type="component" value="Unassembled WGS sequence"/>
</dbReference>
<name>A0ABR8DDA5_9NOST</name>
<keyword evidence="1" id="KW-0472">Membrane</keyword>